<reference evidence="1 2" key="1">
    <citation type="submission" date="2020-03" db="EMBL/GenBank/DDBJ databases">
        <title>Sequencing the genomes of 1000 actinobacteria strains.</title>
        <authorList>
            <person name="Klenk H.-P."/>
        </authorList>
    </citation>
    <scope>NUCLEOTIDE SEQUENCE [LARGE SCALE GENOMIC DNA]</scope>
    <source>
        <strain evidence="1 2">DSM 45668</strain>
    </source>
</reference>
<sequence length="118" mass="13378">MMSWPPTLVELKLDKKLEPTDDRDDELLQTQLDAAVAFVERVRSDIDYTEDVLDPRPKPGPDLVLGTIRLAERWYTRRRSPDALVTMGPELGSARVPSFDPDIERLLGIGKYRGPVFA</sequence>
<dbReference type="Proteomes" id="UP000754495">
    <property type="component" value="Unassembled WGS sequence"/>
</dbReference>
<comment type="caution">
    <text evidence="1">The sequence shown here is derived from an EMBL/GenBank/DDBJ whole genome shotgun (WGS) entry which is preliminary data.</text>
</comment>
<dbReference type="EMBL" id="JAANOU010000001">
    <property type="protein sequence ID" value="NIH81692.1"/>
    <property type="molecule type" value="Genomic_DNA"/>
</dbReference>
<organism evidence="1 2">
    <name type="scientific">Amycolatopsis viridis</name>
    <dbReference type="NCBI Taxonomy" id="185678"/>
    <lineage>
        <taxon>Bacteria</taxon>
        <taxon>Bacillati</taxon>
        <taxon>Actinomycetota</taxon>
        <taxon>Actinomycetes</taxon>
        <taxon>Pseudonocardiales</taxon>
        <taxon>Pseudonocardiaceae</taxon>
        <taxon>Amycolatopsis</taxon>
    </lineage>
</organism>
<dbReference type="RefSeq" id="WP_167117812.1">
    <property type="nucleotide sequence ID" value="NZ_JAANOU010000001.1"/>
</dbReference>
<accession>A0ABX0SXI5</accession>
<proteinExistence type="predicted"/>
<evidence type="ECO:0008006" key="3">
    <source>
        <dbReference type="Google" id="ProtNLM"/>
    </source>
</evidence>
<protein>
    <recommendedName>
        <fullName evidence="3">Phage gp6-like head-tail connector protein</fullName>
    </recommendedName>
</protein>
<keyword evidence="2" id="KW-1185">Reference proteome</keyword>
<name>A0ABX0SXI5_9PSEU</name>
<gene>
    <name evidence="1" type="ORF">FHX46_004222</name>
</gene>
<evidence type="ECO:0000313" key="1">
    <source>
        <dbReference type="EMBL" id="NIH81692.1"/>
    </source>
</evidence>
<evidence type="ECO:0000313" key="2">
    <source>
        <dbReference type="Proteomes" id="UP000754495"/>
    </source>
</evidence>